<keyword evidence="3" id="KW-1185">Reference proteome</keyword>
<organism evidence="2 3">
    <name type="scientific">Cryobacterium breve</name>
    <dbReference type="NCBI Taxonomy" id="1259258"/>
    <lineage>
        <taxon>Bacteria</taxon>
        <taxon>Bacillati</taxon>
        <taxon>Actinomycetota</taxon>
        <taxon>Actinomycetes</taxon>
        <taxon>Micrococcales</taxon>
        <taxon>Microbacteriaceae</taxon>
        <taxon>Cryobacterium</taxon>
    </lineage>
</organism>
<evidence type="ECO:0000256" key="1">
    <source>
        <dbReference type="SAM" id="Phobius"/>
    </source>
</evidence>
<keyword evidence="1" id="KW-0812">Transmembrane</keyword>
<evidence type="ECO:0000313" key="3">
    <source>
        <dbReference type="Proteomes" id="UP000298355"/>
    </source>
</evidence>
<gene>
    <name evidence="2" type="ORF">E3O65_11605</name>
</gene>
<accession>A0ABY2J139</accession>
<protein>
    <recommendedName>
        <fullName evidence="4">DUF2946 domain-containing protein</fullName>
    </recommendedName>
</protein>
<dbReference type="Proteomes" id="UP000298355">
    <property type="component" value="Unassembled WGS sequence"/>
</dbReference>
<proteinExistence type="predicted"/>
<evidence type="ECO:0000313" key="2">
    <source>
        <dbReference type="EMBL" id="TFC97423.1"/>
    </source>
</evidence>
<feature type="transmembrane region" description="Helical" evidence="1">
    <location>
        <begin position="93"/>
        <end position="113"/>
    </location>
</feature>
<evidence type="ECO:0008006" key="4">
    <source>
        <dbReference type="Google" id="ProtNLM"/>
    </source>
</evidence>
<dbReference type="EMBL" id="SOGJ01000023">
    <property type="protein sequence ID" value="TFC97423.1"/>
    <property type="molecule type" value="Genomic_DNA"/>
</dbReference>
<name>A0ABY2J139_9MICO</name>
<comment type="caution">
    <text evidence="2">The sequence shown here is derived from an EMBL/GenBank/DDBJ whole genome shotgun (WGS) entry which is preliminary data.</text>
</comment>
<dbReference type="RefSeq" id="WP_134363864.1">
    <property type="nucleotide sequence ID" value="NZ_SOGJ01000023.1"/>
</dbReference>
<reference evidence="2 3" key="1">
    <citation type="submission" date="2019-03" db="EMBL/GenBank/DDBJ databases">
        <title>Genomics of glacier-inhabiting Cryobacterium strains.</title>
        <authorList>
            <person name="Liu Q."/>
            <person name="Xin Y.-H."/>
        </authorList>
    </citation>
    <scope>NUCLEOTIDE SEQUENCE [LARGE SCALE GENOMIC DNA]</scope>
    <source>
        <strain evidence="2 3">TMT4-23</strain>
    </source>
</reference>
<keyword evidence="1" id="KW-0472">Membrane</keyword>
<feature type="transmembrane region" description="Helical" evidence="1">
    <location>
        <begin position="60"/>
        <end position="81"/>
    </location>
</feature>
<keyword evidence="1" id="KW-1133">Transmembrane helix</keyword>
<sequence length="153" mass="15813">MKLDTTTHIAPPRRPVLLSGLVALVALAALLFGVLAMNSTHAGHETGGTAVASDPTAQVGVSPVVMAGAVSAVSVIAHTGLGPVDCSDCMLDCAILAMTCTILLVIASLILLARLPSTYRRLLDAGGHIARLSHRLVLDIHRPNLTVLSISRI</sequence>